<reference evidence="1 2" key="1">
    <citation type="submission" date="2020-06" db="EMBL/GenBank/DDBJ databases">
        <authorList>
            <person name="Cao W.R."/>
        </authorList>
    </citation>
    <scope>NUCLEOTIDE SEQUENCE [LARGE SCALE GENOMIC DNA]</scope>
    <source>
        <strain evidence="1 2">B1Z28</strain>
    </source>
</reference>
<dbReference type="EMBL" id="JABXWT010000004">
    <property type="protein sequence ID" value="NVO56244.1"/>
    <property type="molecule type" value="Genomic_DNA"/>
</dbReference>
<proteinExistence type="predicted"/>
<comment type="caution">
    <text evidence="1">The sequence shown here is derived from an EMBL/GenBank/DDBJ whole genome shotgun (WGS) entry which is preliminary data.</text>
</comment>
<keyword evidence="2" id="KW-1185">Reference proteome</keyword>
<name>A0ABX2PQ40_9RHOB</name>
<gene>
    <name evidence="1" type="ORF">HW561_10630</name>
</gene>
<organism evidence="1 2">
    <name type="scientific">Ruegeria haliotis</name>
    <dbReference type="NCBI Taxonomy" id="2747601"/>
    <lineage>
        <taxon>Bacteria</taxon>
        <taxon>Pseudomonadati</taxon>
        <taxon>Pseudomonadota</taxon>
        <taxon>Alphaproteobacteria</taxon>
        <taxon>Rhodobacterales</taxon>
        <taxon>Roseobacteraceae</taxon>
        <taxon>Ruegeria</taxon>
    </lineage>
</organism>
<dbReference type="Proteomes" id="UP000630805">
    <property type="component" value="Unassembled WGS sequence"/>
</dbReference>
<accession>A0ABX2PQ40</accession>
<evidence type="ECO:0000313" key="1">
    <source>
        <dbReference type="EMBL" id="NVO56244.1"/>
    </source>
</evidence>
<protein>
    <recommendedName>
        <fullName evidence="3">HNH/ENDO VII superfamily nuclease</fullName>
    </recommendedName>
</protein>
<evidence type="ECO:0000313" key="2">
    <source>
        <dbReference type="Proteomes" id="UP000630805"/>
    </source>
</evidence>
<evidence type="ECO:0008006" key="3">
    <source>
        <dbReference type="Google" id="ProtNLM"/>
    </source>
</evidence>
<sequence length="96" mass="10891">MPQNRFDGLMDFVCVRYGYCGGVIDGKPMHVTHFIPEYGNVSASEFSEWVMLAENYNPGSNLGFRDQHKKDIEAAFIQNMGSEVVPAKDLRWDAED</sequence>